<proteinExistence type="predicted"/>
<protein>
    <submittedName>
        <fullName evidence="1">Uncharacterized protein</fullName>
    </submittedName>
</protein>
<dbReference type="Proteomes" id="UP001143856">
    <property type="component" value="Unassembled WGS sequence"/>
</dbReference>
<sequence>MAVVGIAFRIHYFRAFPETTNWLVSALSHARSSLRLVVSPFHHCPFDLVILPFDPMKMAGVSEYFFHFVAEDARQPSRARFHLVEGTADGQYDQLAISGPWDGQSHLHCRVLNKPIEASVTQSSGCLIRDQGGHQTREIATTKSRGDALDGIEQYGRVKGEAYRRYLGRKDCRAFIKWTIFLNNIESSFPMIQDRFIQLLLQISTHIPHENKSQVAELTAQEFVGKWRQEVRRWNKNNIIPGEEYLYTLALLRCIFILSYGGRNARCSATTTPAHRIWAVGFSIGLYDVGQEDIEMDVDPDQACQFLNTCNVFKNKPIAKEEVEEWECKLYVHIFATWEGGVSR</sequence>
<accession>A0ACC1PQW2</accession>
<evidence type="ECO:0000313" key="2">
    <source>
        <dbReference type="Proteomes" id="UP001143856"/>
    </source>
</evidence>
<gene>
    <name evidence="1" type="ORF">NUW58_g548</name>
</gene>
<organism evidence="1 2">
    <name type="scientific">Xylaria curta</name>
    <dbReference type="NCBI Taxonomy" id="42375"/>
    <lineage>
        <taxon>Eukaryota</taxon>
        <taxon>Fungi</taxon>
        <taxon>Dikarya</taxon>
        <taxon>Ascomycota</taxon>
        <taxon>Pezizomycotina</taxon>
        <taxon>Sordariomycetes</taxon>
        <taxon>Xylariomycetidae</taxon>
        <taxon>Xylariales</taxon>
        <taxon>Xylariaceae</taxon>
        <taxon>Xylaria</taxon>
    </lineage>
</organism>
<reference evidence="1" key="1">
    <citation type="submission" date="2022-10" db="EMBL/GenBank/DDBJ databases">
        <title>Genome Sequence of Xylaria curta.</title>
        <authorList>
            <person name="Buettner E."/>
        </authorList>
    </citation>
    <scope>NUCLEOTIDE SEQUENCE</scope>
    <source>
        <strain evidence="1">Babe10</strain>
    </source>
</reference>
<evidence type="ECO:0000313" key="1">
    <source>
        <dbReference type="EMBL" id="KAJ2997762.1"/>
    </source>
</evidence>
<name>A0ACC1PQW2_9PEZI</name>
<dbReference type="EMBL" id="JAPDGR010000047">
    <property type="protein sequence ID" value="KAJ2997762.1"/>
    <property type="molecule type" value="Genomic_DNA"/>
</dbReference>
<keyword evidence="2" id="KW-1185">Reference proteome</keyword>
<comment type="caution">
    <text evidence="1">The sequence shown here is derived from an EMBL/GenBank/DDBJ whole genome shotgun (WGS) entry which is preliminary data.</text>
</comment>